<evidence type="ECO:0000256" key="8">
    <source>
        <dbReference type="ARBA" id="ARBA00023136"/>
    </source>
</evidence>
<feature type="chain" id="PRO_5006386954" description="Nicastrin" evidence="11">
    <location>
        <begin position="25"/>
        <end position="710"/>
    </location>
</feature>
<name>A0A0Q9WP97_DROVI</name>
<dbReference type="InterPro" id="IPR041084">
    <property type="entry name" value="Ncstrn_small"/>
</dbReference>
<dbReference type="GO" id="GO:0016485">
    <property type="term" value="P:protein processing"/>
    <property type="evidence" value="ECO:0007669"/>
    <property type="project" value="InterPro"/>
</dbReference>
<evidence type="ECO:0000256" key="9">
    <source>
        <dbReference type="ARBA" id="ARBA00023180"/>
    </source>
</evidence>
<evidence type="ECO:0000256" key="4">
    <source>
        <dbReference type="ARBA" id="ARBA00022692"/>
    </source>
</evidence>
<keyword evidence="4 10" id="KW-0812">Transmembrane</keyword>
<keyword evidence="14" id="KW-1185">Reference proteome</keyword>
<dbReference type="CDD" id="cd03881">
    <property type="entry name" value="M28_Nicastrin"/>
    <property type="match status" value="1"/>
</dbReference>
<evidence type="ECO:0000313" key="14">
    <source>
        <dbReference type="Proteomes" id="UP000008792"/>
    </source>
</evidence>
<evidence type="ECO:0000256" key="1">
    <source>
        <dbReference type="ARBA" id="ARBA00004479"/>
    </source>
</evidence>
<gene>
    <name evidence="13" type="primary">Dvir\GJ23626</name>
    <name evidence="13" type="ORF">Dvir_GJ23626</name>
</gene>
<evidence type="ECO:0000256" key="7">
    <source>
        <dbReference type="ARBA" id="ARBA00022989"/>
    </source>
</evidence>
<reference evidence="13 14" key="1">
    <citation type="journal article" date="2007" name="Nature">
        <title>Evolution of genes and genomes on the Drosophila phylogeny.</title>
        <authorList>
            <consortium name="Drosophila 12 Genomes Consortium"/>
            <person name="Clark A.G."/>
            <person name="Eisen M.B."/>
            <person name="Smith D.R."/>
            <person name="Bergman C.M."/>
            <person name="Oliver B."/>
            <person name="Markow T.A."/>
            <person name="Kaufman T.C."/>
            <person name="Kellis M."/>
            <person name="Gelbart W."/>
            <person name="Iyer V.N."/>
            <person name="Pollard D.A."/>
            <person name="Sackton T.B."/>
            <person name="Larracuente A.M."/>
            <person name="Singh N.D."/>
            <person name="Abad J.P."/>
            <person name="Abt D.N."/>
            <person name="Adryan B."/>
            <person name="Aguade M."/>
            <person name="Akashi H."/>
            <person name="Anderson W.W."/>
            <person name="Aquadro C.F."/>
            <person name="Ardell D.H."/>
            <person name="Arguello R."/>
            <person name="Artieri C.G."/>
            <person name="Barbash D.A."/>
            <person name="Barker D."/>
            <person name="Barsanti P."/>
            <person name="Batterham P."/>
            <person name="Batzoglou S."/>
            <person name="Begun D."/>
            <person name="Bhutkar A."/>
            <person name="Blanco E."/>
            <person name="Bosak S.A."/>
            <person name="Bradley R.K."/>
            <person name="Brand A.D."/>
            <person name="Brent M.R."/>
            <person name="Brooks A.N."/>
            <person name="Brown R.H."/>
            <person name="Butlin R.K."/>
            <person name="Caggese C."/>
            <person name="Calvi B.R."/>
            <person name="Bernardo de Carvalho A."/>
            <person name="Caspi A."/>
            <person name="Castrezana S."/>
            <person name="Celniker S.E."/>
            <person name="Chang J.L."/>
            <person name="Chapple C."/>
            <person name="Chatterji S."/>
            <person name="Chinwalla A."/>
            <person name="Civetta A."/>
            <person name="Clifton S.W."/>
            <person name="Comeron J.M."/>
            <person name="Costello J.C."/>
            <person name="Coyne J.A."/>
            <person name="Daub J."/>
            <person name="David R.G."/>
            <person name="Delcher A.L."/>
            <person name="Delehaunty K."/>
            <person name="Do C.B."/>
            <person name="Ebling H."/>
            <person name="Edwards K."/>
            <person name="Eickbush T."/>
            <person name="Evans J.D."/>
            <person name="Filipski A."/>
            <person name="Findeiss S."/>
            <person name="Freyhult E."/>
            <person name="Fulton L."/>
            <person name="Fulton R."/>
            <person name="Garcia A.C."/>
            <person name="Gardiner A."/>
            <person name="Garfield D.A."/>
            <person name="Garvin B.E."/>
            <person name="Gibson G."/>
            <person name="Gilbert D."/>
            <person name="Gnerre S."/>
            <person name="Godfrey J."/>
            <person name="Good R."/>
            <person name="Gotea V."/>
            <person name="Gravely B."/>
            <person name="Greenberg A.J."/>
            <person name="Griffiths-Jones S."/>
            <person name="Gross S."/>
            <person name="Guigo R."/>
            <person name="Gustafson E.A."/>
            <person name="Haerty W."/>
            <person name="Hahn M.W."/>
            <person name="Halligan D.L."/>
            <person name="Halpern A.L."/>
            <person name="Halter G.M."/>
            <person name="Han M.V."/>
            <person name="Heger A."/>
            <person name="Hillier L."/>
            <person name="Hinrichs A.S."/>
            <person name="Holmes I."/>
            <person name="Hoskins R.A."/>
            <person name="Hubisz M.J."/>
            <person name="Hultmark D."/>
            <person name="Huntley M.A."/>
            <person name="Jaffe D.B."/>
            <person name="Jagadeeshan S."/>
            <person name="Jeck W.R."/>
            <person name="Johnson J."/>
            <person name="Jones C.D."/>
            <person name="Jordan W.C."/>
            <person name="Karpen G.H."/>
            <person name="Kataoka E."/>
            <person name="Keightley P.D."/>
            <person name="Kheradpour P."/>
            <person name="Kirkness E.F."/>
            <person name="Koerich L.B."/>
            <person name="Kristiansen K."/>
            <person name="Kudrna D."/>
            <person name="Kulathinal R.J."/>
            <person name="Kumar S."/>
            <person name="Kwok R."/>
            <person name="Lander E."/>
            <person name="Langley C.H."/>
            <person name="Lapoint R."/>
            <person name="Lazzaro B.P."/>
            <person name="Lee S.J."/>
            <person name="Levesque L."/>
            <person name="Li R."/>
            <person name="Lin C.F."/>
            <person name="Lin M.F."/>
            <person name="Lindblad-Toh K."/>
            <person name="Llopart A."/>
            <person name="Long M."/>
            <person name="Low L."/>
            <person name="Lozovsky E."/>
            <person name="Lu J."/>
            <person name="Luo M."/>
            <person name="Machado C.A."/>
            <person name="Makalowski W."/>
            <person name="Marzo M."/>
            <person name="Matsuda M."/>
            <person name="Matzkin L."/>
            <person name="McAllister B."/>
            <person name="McBride C.S."/>
            <person name="McKernan B."/>
            <person name="McKernan K."/>
            <person name="Mendez-Lago M."/>
            <person name="Minx P."/>
            <person name="Mollenhauer M.U."/>
            <person name="Montooth K."/>
            <person name="Mount S.M."/>
            <person name="Mu X."/>
            <person name="Myers E."/>
            <person name="Negre B."/>
            <person name="Newfeld S."/>
            <person name="Nielsen R."/>
            <person name="Noor M.A."/>
            <person name="O'Grady P."/>
            <person name="Pachter L."/>
            <person name="Papaceit M."/>
            <person name="Parisi M.J."/>
            <person name="Parisi M."/>
            <person name="Parts L."/>
            <person name="Pedersen J.S."/>
            <person name="Pesole G."/>
            <person name="Phillippy A.M."/>
            <person name="Ponting C.P."/>
            <person name="Pop M."/>
            <person name="Porcelli D."/>
            <person name="Powell J.R."/>
            <person name="Prohaska S."/>
            <person name="Pruitt K."/>
            <person name="Puig M."/>
            <person name="Quesneville H."/>
            <person name="Ram K.R."/>
            <person name="Rand D."/>
            <person name="Rasmussen M.D."/>
            <person name="Reed L.K."/>
            <person name="Reenan R."/>
            <person name="Reily A."/>
            <person name="Remington K.A."/>
            <person name="Rieger T.T."/>
            <person name="Ritchie M.G."/>
            <person name="Robin C."/>
            <person name="Rogers Y.H."/>
            <person name="Rohde C."/>
            <person name="Rozas J."/>
            <person name="Rubenfield M.J."/>
            <person name="Ruiz A."/>
            <person name="Russo S."/>
            <person name="Salzberg S.L."/>
            <person name="Sanchez-Gracia A."/>
            <person name="Saranga D.J."/>
            <person name="Sato H."/>
            <person name="Schaeffer S.W."/>
            <person name="Schatz M.C."/>
            <person name="Schlenke T."/>
            <person name="Schwartz R."/>
            <person name="Segarra C."/>
            <person name="Singh R.S."/>
            <person name="Sirot L."/>
            <person name="Sirota M."/>
            <person name="Sisneros N.B."/>
            <person name="Smith C.D."/>
            <person name="Smith T.F."/>
            <person name="Spieth J."/>
            <person name="Stage D.E."/>
            <person name="Stark A."/>
            <person name="Stephan W."/>
            <person name="Strausberg R.L."/>
            <person name="Strempel S."/>
            <person name="Sturgill D."/>
            <person name="Sutton G."/>
            <person name="Sutton G.G."/>
            <person name="Tao W."/>
            <person name="Teichmann S."/>
            <person name="Tobari Y.N."/>
            <person name="Tomimura Y."/>
            <person name="Tsolas J.M."/>
            <person name="Valente V.L."/>
            <person name="Venter E."/>
            <person name="Venter J.C."/>
            <person name="Vicario S."/>
            <person name="Vieira F.G."/>
            <person name="Vilella A.J."/>
            <person name="Villasante A."/>
            <person name="Walenz B."/>
            <person name="Wang J."/>
            <person name="Wasserman M."/>
            <person name="Watts T."/>
            <person name="Wilson D."/>
            <person name="Wilson R.K."/>
            <person name="Wing R.A."/>
            <person name="Wolfner M.F."/>
            <person name="Wong A."/>
            <person name="Wong G.K."/>
            <person name="Wu C.I."/>
            <person name="Wu G."/>
            <person name="Yamamoto D."/>
            <person name="Yang H.P."/>
            <person name="Yang S.P."/>
            <person name="Yorke J.A."/>
            <person name="Yoshida K."/>
            <person name="Zdobnov E."/>
            <person name="Zhang P."/>
            <person name="Zhang Y."/>
            <person name="Zimin A.V."/>
            <person name="Baldwin J."/>
            <person name="Abdouelleil A."/>
            <person name="Abdulkadir J."/>
            <person name="Abebe A."/>
            <person name="Abera B."/>
            <person name="Abreu J."/>
            <person name="Acer S.C."/>
            <person name="Aftuck L."/>
            <person name="Alexander A."/>
            <person name="An P."/>
            <person name="Anderson E."/>
            <person name="Anderson S."/>
            <person name="Arachi H."/>
            <person name="Azer M."/>
            <person name="Bachantsang P."/>
            <person name="Barry A."/>
            <person name="Bayul T."/>
            <person name="Berlin A."/>
            <person name="Bessette D."/>
            <person name="Bloom T."/>
            <person name="Blye J."/>
            <person name="Boguslavskiy L."/>
            <person name="Bonnet C."/>
            <person name="Boukhgalter B."/>
            <person name="Bourzgui I."/>
            <person name="Brown A."/>
            <person name="Cahill P."/>
            <person name="Channer S."/>
            <person name="Cheshatsang Y."/>
            <person name="Chuda L."/>
            <person name="Citroen M."/>
            <person name="Collymore A."/>
            <person name="Cooke P."/>
            <person name="Costello M."/>
            <person name="D'Aco K."/>
            <person name="Daza R."/>
            <person name="De Haan G."/>
            <person name="DeGray S."/>
            <person name="DeMaso C."/>
            <person name="Dhargay N."/>
            <person name="Dooley K."/>
            <person name="Dooley E."/>
            <person name="Doricent M."/>
            <person name="Dorje P."/>
            <person name="Dorjee K."/>
            <person name="Dupes A."/>
            <person name="Elong R."/>
            <person name="Falk J."/>
            <person name="Farina A."/>
            <person name="Faro S."/>
            <person name="Ferguson D."/>
            <person name="Fisher S."/>
            <person name="Foley C.D."/>
            <person name="Franke A."/>
            <person name="Friedrich D."/>
            <person name="Gadbois L."/>
            <person name="Gearin G."/>
            <person name="Gearin C.R."/>
            <person name="Giannoukos G."/>
            <person name="Goode T."/>
            <person name="Graham J."/>
            <person name="Grandbois E."/>
            <person name="Grewal S."/>
            <person name="Gyaltsen K."/>
            <person name="Hafez N."/>
            <person name="Hagos B."/>
            <person name="Hall J."/>
            <person name="Henson C."/>
            <person name="Hollinger A."/>
            <person name="Honan T."/>
            <person name="Huard M.D."/>
            <person name="Hughes L."/>
            <person name="Hurhula B."/>
            <person name="Husby M.E."/>
            <person name="Kamat A."/>
            <person name="Kanga B."/>
            <person name="Kashin S."/>
            <person name="Khazanovich D."/>
            <person name="Kisner P."/>
            <person name="Lance K."/>
            <person name="Lara M."/>
            <person name="Lee W."/>
            <person name="Lennon N."/>
            <person name="Letendre F."/>
            <person name="LeVine R."/>
            <person name="Lipovsky A."/>
            <person name="Liu X."/>
            <person name="Liu J."/>
            <person name="Liu S."/>
            <person name="Lokyitsang T."/>
            <person name="Lokyitsang Y."/>
            <person name="Lubonja R."/>
            <person name="Lui A."/>
            <person name="MacDonald P."/>
            <person name="Magnisalis V."/>
            <person name="Maru K."/>
            <person name="Matthews C."/>
            <person name="McCusker W."/>
            <person name="McDonough S."/>
            <person name="Mehta T."/>
            <person name="Meldrim J."/>
            <person name="Meneus L."/>
            <person name="Mihai O."/>
            <person name="Mihalev A."/>
            <person name="Mihova T."/>
            <person name="Mittelman R."/>
            <person name="Mlenga V."/>
            <person name="Montmayeur A."/>
            <person name="Mulrain L."/>
            <person name="Navidi A."/>
            <person name="Naylor J."/>
            <person name="Negash T."/>
            <person name="Nguyen T."/>
            <person name="Nguyen N."/>
            <person name="Nicol R."/>
            <person name="Norbu C."/>
            <person name="Norbu N."/>
            <person name="Novod N."/>
            <person name="O'Neill B."/>
            <person name="Osman S."/>
            <person name="Markiewicz E."/>
            <person name="Oyono O.L."/>
            <person name="Patti C."/>
            <person name="Phunkhang P."/>
            <person name="Pierre F."/>
            <person name="Priest M."/>
            <person name="Raghuraman S."/>
            <person name="Rege F."/>
            <person name="Reyes R."/>
            <person name="Rise C."/>
            <person name="Rogov P."/>
            <person name="Ross K."/>
            <person name="Ryan E."/>
            <person name="Settipalli S."/>
            <person name="Shea T."/>
            <person name="Sherpa N."/>
            <person name="Shi L."/>
            <person name="Shih D."/>
            <person name="Sparrow T."/>
            <person name="Spaulding J."/>
            <person name="Stalker J."/>
            <person name="Stange-Thomann N."/>
            <person name="Stavropoulos S."/>
            <person name="Stone C."/>
            <person name="Strader C."/>
            <person name="Tesfaye S."/>
            <person name="Thomson T."/>
            <person name="Thoulutsang Y."/>
            <person name="Thoulutsang D."/>
            <person name="Topham K."/>
            <person name="Topping I."/>
            <person name="Tsamla T."/>
            <person name="Vassiliev H."/>
            <person name="Vo A."/>
            <person name="Wangchuk T."/>
            <person name="Wangdi T."/>
            <person name="Weiand M."/>
            <person name="Wilkinson J."/>
            <person name="Wilson A."/>
            <person name="Yadav S."/>
            <person name="Young G."/>
            <person name="Yu Q."/>
            <person name="Zembek L."/>
            <person name="Zhong D."/>
            <person name="Zimmer A."/>
            <person name="Zwirko Z."/>
            <person name="Jaffe D.B."/>
            <person name="Alvarez P."/>
            <person name="Brockman W."/>
            <person name="Butler J."/>
            <person name="Chin C."/>
            <person name="Gnerre S."/>
            <person name="Grabherr M."/>
            <person name="Kleber M."/>
            <person name="Mauceli E."/>
            <person name="MacCallum I."/>
        </authorList>
    </citation>
    <scope>NUCLEOTIDE SEQUENCE [LARGE SCALE GENOMIC DNA]</scope>
    <source>
        <strain evidence="14">Tucson 15010-1051.87</strain>
    </source>
</reference>
<dbReference type="GO" id="GO:0007220">
    <property type="term" value="P:Notch receptor processing"/>
    <property type="evidence" value="ECO:0007669"/>
    <property type="project" value="TreeGrafter"/>
</dbReference>
<dbReference type="PANTHER" id="PTHR21092">
    <property type="entry name" value="NICASTRIN"/>
    <property type="match status" value="1"/>
</dbReference>
<feature type="signal peptide" evidence="11">
    <location>
        <begin position="1"/>
        <end position="24"/>
    </location>
</feature>
<dbReference type="InterPro" id="IPR008710">
    <property type="entry name" value="Nicastrin"/>
</dbReference>
<dbReference type="PANTHER" id="PTHR21092:SF0">
    <property type="entry name" value="NICASTRIN"/>
    <property type="match status" value="1"/>
</dbReference>
<evidence type="ECO:0000256" key="2">
    <source>
        <dbReference type="ARBA" id="ARBA00007717"/>
    </source>
</evidence>
<dbReference type="Gene3D" id="3.40.630.10">
    <property type="entry name" value="Zn peptidases"/>
    <property type="match status" value="1"/>
</dbReference>
<dbReference type="GO" id="GO:0005886">
    <property type="term" value="C:plasma membrane"/>
    <property type="evidence" value="ECO:0007669"/>
    <property type="project" value="UniProtKB-ARBA"/>
</dbReference>
<keyword evidence="9" id="KW-0325">Glycoprotein</keyword>
<accession>A0A0Q9WP97</accession>
<feature type="domain" description="Nicastrin small lobe" evidence="12">
    <location>
        <begin position="39"/>
        <end position="216"/>
    </location>
</feature>
<dbReference type="Proteomes" id="UP000008792">
    <property type="component" value="Unassembled WGS sequence"/>
</dbReference>
<evidence type="ECO:0000256" key="6">
    <source>
        <dbReference type="ARBA" id="ARBA00022976"/>
    </source>
</evidence>
<comment type="similarity">
    <text evidence="2">Belongs to the nicastrin family.</text>
</comment>
<keyword evidence="8 10" id="KW-0472">Membrane</keyword>
<dbReference type="OrthoDB" id="755951at2759"/>
<dbReference type="FunCoup" id="A0A0Q9WP97">
    <property type="interactions" value="2015"/>
</dbReference>
<dbReference type="STRING" id="7244.A0A0Q9WP97"/>
<dbReference type="SUPFAM" id="SSF53187">
    <property type="entry name" value="Zn-dependent exopeptidases"/>
    <property type="match status" value="1"/>
</dbReference>
<dbReference type="Pfam" id="PF18266">
    <property type="entry name" value="Ncstrn_small"/>
    <property type="match status" value="1"/>
</dbReference>
<keyword evidence="7 10" id="KW-1133">Transmembrane helix</keyword>
<proteinExistence type="inferred from homology"/>
<dbReference type="InParanoid" id="A0A0Q9WP97"/>
<evidence type="ECO:0000256" key="3">
    <source>
        <dbReference type="ARBA" id="ARBA00015303"/>
    </source>
</evidence>
<dbReference type="EMBL" id="CH940650">
    <property type="protein sequence ID" value="KRF82724.1"/>
    <property type="molecule type" value="Genomic_DNA"/>
</dbReference>
<organism evidence="13 14">
    <name type="scientific">Drosophila virilis</name>
    <name type="common">Fruit fly</name>
    <dbReference type="NCBI Taxonomy" id="7244"/>
    <lineage>
        <taxon>Eukaryota</taxon>
        <taxon>Metazoa</taxon>
        <taxon>Ecdysozoa</taxon>
        <taxon>Arthropoda</taxon>
        <taxon>Hexapoda</taxon>
        <taxon>Insecta</taxon>
        <taxon>Pterygota</taxon>
        <taxon>Neoptera</taxon>
        <taxon>Endopterygota</taxon>
        <taxon>Diptera</taxon>
        <taxon>Brachycera</taxon>
        <taxon>Muscomorpha</taxon>
        <taxon>Ephydroidea</taxon>
        <taxon>Drosophilidae</taxon>
        <taxon>Drosophila</taxon>
    </lineage>
</organism>
<evidence type="ECO:0000256" key="5">
    <source>
        <dbReference type="ARBA" id="ARBA00022729"/>
    </source>
</evidence>
<evidence type="ECO:0000313" key="13">
    <source>
        <dbReference type="EMBL" id="KRF82724.1"/>
    </source>
</evidence>
<dbReference type="GO" id="GO:0007219">
    <property type="term" value="P:Notch signaling pathway"/>
    <property type="evidence" value="ECO:0007669"/>
    <property type="project" value="UniProtKB-KW"/>
</dbReference>
<protein>
    <recommendedName>
        <fullName evidence="3">Nicastrin</fullName>
    </recommendedName>
</protein>
<keyword evidence="6" id="KW-0914">Notch signaling pathway</keyword>
<keyword evidence="5 11" id="KW-0732">Signal</keyword>
<sequence>MAQEVKSAAIWLLLLLQSSAIVISERTRDKIYQPIIGASCFRRLNGTHQTGCSSTYSGSVGVLHLINVEADLEFLLSSPPSPPYAPLIPPHLFTRTNLLRLKEAGPRIISVVLLINRPKKMNQFSHELNCPNQYSGLKLDNRTETVTCDVTNVGNTWNPWGTGLLHEDFPFPIYYIADAEEIDKLESCFEKFNNFDYASHALRSLCAVEVKSFMSAAVNSEVCMRRTNFINNLGGSKYCDPLEGRNVYATLYPRNSPENLEANAARRVNANEKFIIVSCRLDTTSMFDGLGLGAMDSLLSLATLTHVAHMLRLLLPTQSTLPDPKRNVLFVAFNGESYDYIGSQRFVYDIEHLAFPTRSTHSTPISFENIEFMLDIGTLDDIRNIKLHTLTATPLAQQLLQKLNQYAKSPRYGFNVNIESNVGYQIPPTSAQSFLRRETKFPALILNAVPGNKYYHSVYDDLDNVAFIYGNTSEDYTILADINDKKYFDADSLQMKVRNVSSIVAMALYETLTGKQYQGNEVASSILADEFFYCYLQSSDCPLFKASSYPNSPAGLPLPPMRYISVLGGSQESSGWTYRLLGFLLSHPEPNVPKENCSQLPLFYFAGLNGTGECRRTTQNFTSALSPAFLIEDYDWRSGQYSTWTESTWSQFSARIFLRPSNVHEITTLSIGIVVFIISFCLIYIISSRWEVLFEDVPASNAALPPPTAC</sequence>
<comment type="subcellular location">
    <subcellularLocation>
        <location evidence="1">Membrane</location>
        <topology evidence="1">Single-pass type I membrane protein</topology>
    </subcellularLocation>
</comment>
<evidence type="ECO:0000256" key="11">
    <source>
        <dbReference type="SAM" id="SignalP"/>
    </source>
</evidence>
<evidence type="ECO:0000259" key="12">
    <source>
        <dbReference type="Pfam" id="PF18266"/>
    </source>
</evidence>
<dbReference type="Pfam" id="PF05450">
    <property type="entry name" value="Nicastrin"/>
    <property type="match status" value="1"/>
</dbReference>
<dbReference type="AlphaFoldDB" id="A0A0Q9WP97"/>
<feature type="transmembrane region" description="Helical" evidence="10">
    <location>
        <begin position="666"/>
        <end position="686"/>
    </location>
</feature>
<evidence type="ECO:0000256" key="10">
    <source>
        <dbReference type="SAM" id="Phobius"/>
    </source>
</evidence>